<dbReference type="AlphaFoldDB" id="A0A1H6YWT1"/>
<organism evidence="2 3">
    <name type="scientific">Dyadobacter koreensis</name>
    <dbReference type="NCBI Taxonomy" id="408657"/>
    <lineage>
        <taxon>Bacteria</taxon>
        <taxon>Pseudomonadati</taxon>
        <taxon>Bacteroidota</taxon>
        <taxon>Cytophagia</taxon>
        <taxon>Cytophagales</taxon>
        <taxon>Spirosomataceae</taxon>
        <taxon>Dyadobacter</taxon>
    </lineage>
</organism>
<keyword evidence="1" id="KW-1133">Transmembrane helix</keyword>
<proteinExistence type="predicted"/>
<reference evidence="2 3" key="1">
    <citation type="submission" date="2016-10" db="EMBL/GenBank/DDBJ databases">
        <authorList>
            <person name="de Groot N.N."/>
        </authorList>
    </citation>
    <scope>NUCLEOTIDE SEQUENCE [LARGE SCALE GENOMIC DNA]</scope>
    <source>
        <strain evidence="2 3">DSM 19938</strain>
    </source>
</reference>
<feature type="transmembrane region" description="Helical" evidence="1">
    <location>
        <begin position="15"/>
        <end position="36"/>
    </location>
</feature>
<gene>
    <name evidence="2" type="ORF">SAMN04487995_4594</name>
</gene>
<keyword evidence="1" id="KW-0812">Transmembrane</keyword>
<dbReference type="Proteomes" id="UP000199532">
    <property type="component" value="Unassembled WGS sequence"/>
</dbReference>
<keyword evidence="3" id="KW-1185">Reference proteome</keyword>
<name>A0A1H6YWT1_9BACT</name>
<evidence type="ECO:0000256" key="1">
    <source>
        <dbReference type="SAM" id="Phobius"/>
    </source>
</evidence>
<accession>A0A1H6YWT1</accession>
<protein>
    <submittedName>
        <fullName evidence="2">Uncharacterized protein</fullName>
    </submittedName>
</protein>
<dbReference type="EMBL" id="FNXY01000007">
    <property type="protein sequence ID" value="SEJ41822.1"/>
    <property type="molecule type" value="Genomic_DNA"/>
</dbReference>
<sequence length="60" mass="7128">MTFNYLGALYKEYPVLLVPSTLITLWFEKVLLSIFYDRNLNKSHIKAARDLFLIDYVDEI</sequence>
<keyword evidence="1" id="KW-0472">Membrane</keyword>
<evidence type="ECO:0000313" key="3">
    <source>
        <dbReference type="Proteomes" id="UP000199532"/>
    </source>
</evidence>
<evidence type="ECO:0000313" key="2">
    <source>
        <dbReference type="EMBL" id="SEJ41822.1"/>
    </source>
</evidence>